<evidence type="ECO:0000256" key="4">
    <source>
        <dbReference type="ARBA" id="ARBA00011894"/>
    </source>
</evidence>
<protein>
    <recommendedName>
        <fullName evidence="13">Uracil phosphoribosyltransferase</fullName>
        <ecNumber evidence="4">2.4.2.9</ecNumber>
    </recommendedName>
    <alternativeName>
        <fullName evidence="10">UMP pyrophosphorylase</fullName>
    </alternativeName>
    <alternativeName>
        <fullName evidence="14">UPRTase</fullName>
    </alternativeName>
</protein>
<comment type="catalytic activity">
    <reaction evidence="11">
        <text>UMP + diphosphate = 5-phospho-alpha-D-ribose 1-diphosphate + uracil</text>
        <dbReference type="Rhea" id="RHEA:13017"/>
        <dbReference type="ChEBI" id="CHEBI:17568"/>
        <dbReference type="ChEBI" id="CHEBI:33019"/>
        <dbReference type="ChEBI" id="CHEBI:57865"/>
        <dbReference type="ChEBI" id="CHEBI:58017"/>
        <dbReference type="EC" id="2.4.2.9"/>
    </reaction>
</comment>
<evidence type="ECO:0000256" key="8">
    <source>
        <dbReference type="ARBA" id="ARBA00022741"/>
    </source>
</evidence>
<dbReference type="InterPro" id="IPR029057">
    <property type="entry name" value="PRTase-like"/>
</dbReference>
<organism evidence="16 17">
    <name type="scientific">Alistipes finegoldii</name>
    <dbReference type="NCBI Taxonomy" id="214856"/>
    <lineage>
        <taxon>Bacteria</taxon>
        <taxon>Pseudomonadati</taxon>
        <taxon>Bacteroidota</taxon>
        <taxon>Bacteroidia</taxon>
        <taxon>Bacteroidales</taxon>
        <taxon>Rikenellaceae</taxon>
        <taxon>Alistipes</taxon>
    </lineage>
</organism>
<dbReference type="Pfam" id="PF14681">
    <property type="entry name" value="UPRTase"/>
    <property type="match status" value="1"/>
</dbReference>
<dbReference type="Proteomes" id="UP001055105">
    <property type="component" value="Unassembled WGS sequence"/>
</dbReference>
<feature type="domain" description="Phosphoribosyltransferase" evidence="15">
    <location>
        <begin position="17"/>
        <end position="223"/>
    </location>
</feature>
<dbReference type="FunFam" id="3.40.50.2020:FF:000023">
    <property type="entry name" value="Probable uracil phosphoribosyltransferase"/>
    <property type="match status" value="1"/>
</dbReference>
<accession>A0AA37NN20</accession>
<dbReference type="AlphaFoldDB" id="A0AA37NN20"/>
<evidence type="ECO:0000313" key="16">
    <source>
        <dbReference type="EMBL" id="GKI20546.1"/>
    </source>
</evidence>
<evidence type="ECO:0000259" key="15">
    <source>
        <dbReference type="Pfam" id="PF14681"/>
    </source>
</evidence>
<dbReference type="PANTHER" id="PTHR11608">
    <property type="entry name" value="BIFUNCTIONAL PROTEIN PYRR"/>
    <property type="match status" value="1"/>
</dbReference>
<evidence type="ECO:0000256" key="11">
    <source>
        <dbReference type="ARBA" id="ARBA00052919"/>
    </source>
</evidence>
<comment type="similarity">
    <text evidence="3">Belongs to the UPRTase family.</text>
</comment>
<keyword evidence="6 16" id="KW-0328">Glycosyltransferase</keyword>
<evidence type="ECO:0000256" key="1">
    <source>
        <dbReference type="ARBA" id="ARBA00001946"/>
    </source>
</evidence>
<keyword evidence="5" id="KW-0021">Allosteric enzyme</keyword>
<evidence type="ECO:0000256" key="6">
    <source>
        <dbReference type="ARBA" id="ARBA00022676"/>
    </source>
</evidence>
<keyword evidence="8" id="KW-0547">Nucleotide-binding</keyword>
<evidence type="ECO:0000256" key="5">
    <source>
        <dbReference type="ARBA" id="ARBA00022533"/>
    </source>
</evidence>
<comment type="cofactor">
    <cofactor evidence="1">
        <name>Mg(2+)</name>
        <dbReference type="ChEBI" id="CHEBI:18420"/>
    </cofactor>
</comment>
<evidence type="ECO:0000256" key="14">
    <source>
        <dbReference type="ARBA" id="ARBA00079807"/>
    </source>
</evidence>
<dbReference type="SUPFAM" id="SSF53271">
    <property type="entry name" value="PRTase-like"/>
    <property type="match status" value="1"/>
</dbReference>
<dbReference type="EC" id="2.4.2.9" evidence="4"/>
<keyword evidence="7" id="KW-0808">Transferase</keyword>
<keyword evidence="9" id="KW-0342">GTP-binding</keyword>
<gene>
    <name evidence="16" type="primary">upp</name>
    <name evidence="16" type="ORF">CE91St16_34540</name>
</gene>
<reference evidence="16" key="1">
    <citation type="submission" date="2022-01" db="EMBL/GenBank/DDBJ databases">
        <title>Novel bile acid biosynthetic pathways are enriched in the microbiome of centenarians.</title>
        <authorList>
            <person name="Sato Y."/>
            <person name="Atarashi K."/>
            <person name="Plichta R.D."/>
            <person name="Arai Y."/>
            <person name="Sasajima S."/>
            <person name="Kearney M.S."/>
            <person name="Suda W."/>
            <person name="Takeshita K."/>
            <person name="Sasaki T."/>
            <person name="Okamoto S."/>
            <person name="Skelly N.A."/>
            <person name="Okamura Y."/>
            <person name="Vlamakis H."/>
            <person name="Li Y."/>
            <person name="Tanoue T."/>
            <person name="Takei H."/>
            <person name="Nittono H."/>
            <person name="Narushima S."/>
            <person name="Irie J."/>
            <person name="Itoh H."/>
            <person name="Moriya K."/>
            <person name="Sugiura Y."/>
            <person name="Suematsu M."/>
            <person name="Moritoki N."/>
            <person name="Shibata S."/>
            <person name="Littman R.D."/>
            <person name="Fischbach A.M."/>
            <person name="Uwamino Y."/>
            <person name="Inoue T."/>
            <person name="Honda A."/>
            <person name="Hattori M."/>
            <person name="Murai T."/>
            <person name="Xavier J.R."/>
            <person name="Hirose N."/>
            <person name="Honda K."/>
        </authorList>
    </citation>
    <scope>NUCLEOTIDE SEQUENCE</scope>
    <source>
        <strain evidence="16">CE91-St16</strain>
    </source>
</reference>
<evidence type="ECO:0000256" key="9">
    <source>
        <dbReference type="ARBA" id="ARBA00023134"/>
    </source>
</evidence>
<sequence>MTTKPHTHMTLHTLNSQNTVLNKFIAQIRDKSIQTDSMRFRRNLERIGEITAYEISKELSYTPRVVETPLGEATVETIDDRIVVATILRAGLPYHQGFLNYFDDAENAFVSAYRKSTKDGKFTVKVEYISCGDLEDKVLLLVDPMLATGSSLVLAYNALCEKGGTPKYTHVAAVIASEQGIDYVSKNMPRQATTIWAAAVDEELTSRSYIVPGIGDAGDLAYGEKI</sequence>
<comment type="function">
    <text evidence="12">Catalyzes the conversion of uracil and 5-phospho-alpha-D-ribose 1-diphosphate (PRPP) to UMP and diphosphate.</text>
</comment>
<dbReference type="CDD" id="cd06223">
    <property type="entry name" value="PRTases_typeI"/>
    <property type="match status" value="1"/>
</dbReference>
<dbReference type="EMBL" id="BQOL01000003">
    <property type="protein sequence ID" value="GKI20546.1"/>
    <property type="molecule type" value="Genomic_DNA"/>
</dbReference>
<comment type="caution">
    <text evidence="16">The sequence shown here is derived from an EMBL/GenBank/DDBJ whole genome shotgun (WGS) entry which is preliminary data.</text>
</comment>
<dbReference type="InterPro" id="IPR050137">
    <property type="entry name" value="PyrR_bifunctional"/>
</dbReference>
<dbReference type="PANTHER" id="PTHR11608:SF0">
    <property type="entry name" value="BIFUNCTIONAL PROTEIN PYRR"/>
    <property type="match status" value="1"/>
</dbReference>
<evidence type="ECO:0000256" key="2">
    <source>
        <dbReference type="ARBA" id="ARBA00005180"/>
    </source>
</evidence>
<evidence type="ECO:0000256" key="12">
    <source>
        <dbReference type="ARBA" id="ARBA00056901"/>
    </source>
</evidence>
<name>A0AA37NN20_9BACT</name>
<evidence type="ECO:0000256" key="3">
    <source>
        <dbReference type="ARBA" id="ARBA00009516"/>
    </source>
</evidence>
<comment type="pathway">
    <text evidence="2">Pyrimidine metabolism; UMP biosynthesis via salvage pathway; UMP from uracil: step 1/1.</text>
</comment>
<evidence type="ECO:0000256" key="10">
    <source>
        <dbReference type="ARBA" id="ARBA00031082"/>
    </source>
</evidence>
<dbReference type="Gene3D" id="3.40.50.2020">
    <property type="match status" value="1"/>
</dbReference>
<proteinExistence type="inferred from homology"/>
<dbReference type="GO" id="GO:0004845">
    <property type="term" value="F:uracil phosphoribosyltransferase activity"/>
    <property type="evidence" value="ECO:0007669"/>
    <property type="project" value="UniProtKB-EC"/>
</dbReference>
<evidence type="ECO:0000256" key="7">
    <source>
        <dbReference type="ARBA" id="ARBA00022679"/>
    </source>
</evidence>
<evidence type="ECO:0000256" key="13">
    <source>
        <dbReference type="ARBA" id="ARBA00072146"/>
    </source>
</evidence>
<dbReference type="GO" id="GO:0005525">
    <property type="term" value="F:GTP binding"/>
    <property type="evidence" value="ECO:0007669"/>
    <property type="project" value="UniProtKB-KW"/>
</dbReference>
<evidence type="ECO:0000313" key="17">
    <source>
        <dbReference type="Proteomes" id="UP001055105"/>
    </source>
</evidence>
<dbReference type="InterPro" id="IPR000836">
    <property type="entry name" value="PRTase_dom"/>
</dbReference>
<dbReference type="NCBIfam" id="NF001097">
    <property type="entry name" value="PRK00129.1"/>
    <property type="match status" value="1"/>
</dbReference>